<dbReference type="STRING" id="407821.A0A087UBL6"/>
<accession>A0A087UBL6</accession>
<evidence type="ECO:0000313" key="16">
    <source>
        <dbReference type="EMBL" id="KFM74755.1"/>
    </source>
</evidence>
<keyword evidence="4 15" id="KW-0132">Cell division</keyword>
<keyword evidence="5 15" id="KW-0053">Apoptosis</keyword>
<evidence type="ECO:0000256" key="7">
    <source>
        <dbReference type="ARBA" id="ARBA00022763"/>
    </source>
</evidence>
<feature type="non-terminal residue" evidence="16">
    <location>
        <position position="383"/>
    </location>
</feature>
<evidence type="ECO:0000313" key="17">
    <source>
        <dbReference type="Proteomes" id="UP000054359"/>
    </source>
</evidence>
<dbReference type="GO" id="GO:0070531">
    <property type="term" value="C:BRCA1-A complex"/>
    <property type="evidence" value="ECO:0007669"/>
    <property type="project" value="UniProtKB-UniRule"/>
</dbReference>
<dbReference type="Pfam" id="PF06113">
    <property type="entry name" value="BRE"/>
    <property type="match status" value="1"/>
</dbReference>
<evidence type="ECO:0000256" key="5">
    <source>
        <dbReference type="ARBA" id="ARBA00022703"/>
    </source>
</evidence>
<evidence type="ECO:0000256" key="8">
    <source>
        <dbReference type="ARBA" id="ARBA00022776"/>
    </source>
</evidence>
<comment type="subcellular location">
    <subcellularLocation>
        <location evidence="15">Cytoplasm</location>
    </subcellularLocation>
    <subcellularLocation>
        <location evidence="1 15">Nucleus</location>
    </subcellularLocation>
    <text evidence="15">Localizes at sites of DNA damage at double-strand breaks (DSBs).</text>
</comment>
<evidence type="ECO:0000256" key="13">
    <source>
        <dbReference type="ARBA" id="ARBA00023306"/>
    </source>
</evidence>
<evidence type="ECO:0000256" key="15">
    <source>
        <dbReference type="RuleBase" id="RU368019"/>
    </source>
</evidence>
<dbReference type="PANTHER" id="PTHR15189:SF7">
    <property type="entry name" value="BRISC AND BRCA1-A COMPLEX MEMBER 2"/>
    <property type="match status" value="1"/>
</dbReference>
<evidence type="ECO:0000256" key="4">
    <source>
        <dbReference type="ARBA" id="ARBA00022618"/>
    </source>
</evidence>
<dbReference type="GO" id="GO:0006325">
    <property type="term" value="P:chromatin organization"/>
    <property type="evidence" value="ECO:0007669"/>
    <property type="project" value="UniProtKB-UniRule"/>
</dbReference>
<dbReference type="GO" id="GO:0045739">
    <property type="term" value="P:positive regulation of DNA repair"/>
    <property type="evidence" value="ECO:0007669"/>
    <property type="project" value="UniProtKB-UniRule"/>
</dbReference>
<comment type="subunit">
    <text evidence="15">Component of the ARISC complex. Component of the BRCA1-A complex. Component of the BRISC complex. Binds polyubiquitin.</text>
</comment>
<name>A0A087UBL6_STEMI</name>
<dbReference type="InterPro" id="IPR010358">
    <property type="entry name" value="BRE"/>
</dbReference>
<dbReference type="PANTHER" id="PTHR15189">
    <property type="entry name" value="BRISC AND BRCA1-A COMPLEX MEMBER 2"/>
    <property type="match status" value="1"/>
</dbReference>
<dbReference type="OrthoDB" id="538811at2759"/>
<evidence type="ECO:0000256" key="2">
    <source>
        <dbReference type="ARBA" id="ARBA00019438"/>
    </source>
</evidence>
<reference evidence="16 17" key="1">
    <citation type="submission" date="2013-11" db="EMBL/GenBank/DDBJ databases">
        <title>Genome sequencing of Stegodyphus mimosarum.</title>
        <authorList>
            <person name="Bechsgaard J."/>
        </authorList>
    </citation>
    <scope>NUCLEOTIDE SEQUENCE [LARGE SCALE GENOMIC DNA]</scope>
</reference>
<sequence>MIENRCEIGLNSNQRKEMAFLSCLAPHIRNHVEVVMRHPNFGLSQKSITFMNPKPSCSADHENSQCDRFKISIPYAGMSVECLVIFQSSAPHCPPDFLFSDCSFIIPLENIKSLCDWNFENPDGLLLVVKELMYFYKEIQIAQLENYADLYIEYLNLIQLPNMSEDDIEVFVSYNKNNPITFLIQLHIELANILPNVFLGNVEEETILLLVTFPLRNVSRSTQRLYLSANISNAFELSPEFHLPPLLSTFSFKEYIPALEDALKKNAALVASAYEKRKECVSVLLSHFENCLIEYDVLLYMKLTLLLELKGFHFLLEIDFPRNFPIGVPELIFRSVYHTYSGAPTSVSIDSYSYSPNWSSHELLEEIVKFIHNYASLFQQDSA</sequence>
<evidence type="ECO:0000256" key="6">
    <source>
        <dbReference type="ARBA" id="ARBA00022737"/>
    </source>
</evidence>
<dbReference type="GO" id="GO:0070552">
    <property type="term" value="C:BRISC complex"/>
    <property type="evidence" value="ECO:0007669"/>
    <property type="project" value="UniProtKB-UniRule"/>
</dbReference>
<keyword evidence="13 15" id="KW-0131">Cell cycle</keyword>
<keyword evidence="12 15" id="KW-0539">Nucleus</keyword>
<keyword evidence="9 15" id="KW-0833">Ubl conjugation pathway</keyword>
<dbReference type="Proteomes" id="UP000054359">
    <property type="component" value="Unassembled WGS sequence"/>
</dbReference>
<dbReference type="GO" id="GO:0031593">
    <property type="term" value="F:polyubiquitin modification-dependent protein binding"/>
    <property type="evidence" value="ECO:0007669"/>
    <property type="project" value="UniProtKB-UniRule"/>
</dbReference>
<dbReference type="GO" id="GO:0007095">
    <property type="term" value="P:mitotic G2 DNA damage checkpoint signaling"/>
    <property type="evidence" value="ECO:0007669"/>
    <property type="project" value="UniProtKB-UniRule"/>
</dbReference>
<evidence type="ECO:0000256" key="3">
    <source>
        <dbReference type="ARBA" id="ARBA00022490"/>
    </source>
</evidence>
<organism evidence="16 17">
    <name type="scientific">Stegodyphus mimosarum</name>
    <name type="common">African social velvet spider</name>
    <dbReference type="NCBI Taxonomy" id="407821"/>
    <lineage>
        <taxon>Eukaryota</taxon>
        <taxon>Metazoa</taxon>
        <taxon>Ecdysozoa</taxon>
        <taxon>Arthropoda</taxon>
        <taxon>Chelicerata</taxon>
        <taxon>Arachnida</taxon>
        <taxon>Araneae</taxon>
        <taxon>Araneomorphae</taxon>
        <taxon>Entelegynae</taxon>
        <taxon>Eresoidea</taxon>
        <taxon>Eresidae</taxon>
        <taxon>Stegodyphus</taxon>
    </lineage>
</organism>
<protein>
    <recommendedName>
        <fullName evidence="2 15">BRISC and BRCA1-A complex member 2</fullName>
    </recommendedName>
</protein>
<dbReference type="GO" id="GO:0051301">
    <property type="term" value="P:cell division"/>
    <property type="evidence" value="ECO:0007669"/>
    <property type="project" value="UniProtKB-UniRule"/>
</dbReference>
<comment type="domain">
    <text evidence="15">Contains 2 ubiquitin-conjugating enzyme family-like (UEV-like) regions. These regions lack the critical Cys residues required for ubiquitination but retain the ability to bind ubiquitin.</text>
</comment>
<keyword evidence="11 15" id="KW-0234">DNA repair</keyword>
<proteinExistence type="inferred from homology"/>
<gene>
    <name evidence="16" type="ORF">X975_10277</name>
</gene>
<dbReference type="CDD" id="cd23664">
    <property type="entry name" value="BRE"/>
    <property type="match status" value="1"/>
</dbReference>
<evidence type="ECO:0000256" key="9">
    <source>
        <dbReference type="ARBA" id="ARBA00022786"/>
    </source>
</evidence>
<dbReference type="EMBL" id="KK119105">
    <property type="protein sequence ID" value="KFM74755.1"/>
    <property type="molecule type" value="Genomic_DNA"/>
</dbReference>
<keyword evidence="7 15" id="KW-0227">DNA damage</keyword>
<dbReference type="AlphaFoldDB" id="A0A087UBL6"/>
<dbReference type="GO" id="GO:0005737">
    <property type="term" value="C:cytoplasm"/>
    <property type="evidence" value="ECO:0007669"/>
    <property type="project" value="UniProtKB-SubCell"/>
</dbReference>
<keyword evidence="3 15" id="KW-0963">Cytoplasm</keyword>
<keyword evidence="10 15" id="KW-0156">Chromatin regulator</keyword>
<keyword evidence="17" id="KW-1185">Reference proteome</keyword>
<comment type="similarity">
    <text evidence="14 15">Belongs to the BABAM2 family.</text>
</comment>
<dbReference type="GO" id="GO:0010212">
    <property type="term" value="P:response to ionizing radiation"/>
    <property type="evidence" value="ECO:0007669"/>
    <property type="project" value="UniProtKB-UniRule"/>
</dbReference>
<dbReference type="OMA" id="SENCGAT"/>
<comment type="function">
    <text evidence="15">May play a role in homeostasis or cellular differentiation in cells of neural, epithelial and germline origins. May also act as a death receptor-associated anti-apoptotic protein, which inhibits the mitochondrial apoptotic pathway.</text>
</comment>
<evidence type="ECO:0000256" key="1">
    <source>
        <dbReference type="ARBA" id="ARBA00004123"/>
    </source>
</evidence>
<dbReference type="GO" id="GO:0006302">
    <property type="term" value="P:double-strand break repair"/>
    <property type="evidence" value="ECO:0007669"/>
    <property type="project" value="UniProtKB-UniRule"/>
</dbReference>
<evidence type="ECO:0000256" key="12">
    <source>
        <dbReference type="ARBA" id="ARBA00023242"/>
    </source>
</evidence>
<evidence type="ECO:0000256" key="11">
    <source>
        <dbReference type="ARBA" id="ARBA00023204"/>
    </source>
</evidence>
<dbReference type="GO" id="GO:0006915">
    <property type="term" value="P:apoptotic process"/>
    <property type="evidence" value="ECO:0007669"/>
    <property type="project" value="UniProtKB-UniRule"/>
</dbReference>
<evidence type="ECO:0000256" key="10">
    <source>
        <dbReference type="ARBA" id="ARBA00022853"/>
    </source>
</evidence>
<keyword evidence="6" id="KW-0677">Repeat</keyword>
<evidence type="ECO:0000256" key="14">
    <source>
        <dbReference type="ARBA" id="ARBA00025766"/>
    </source>
</evidence>
<keyword evidence="8 15" id="KW-0498">Mitosis</keyword>